<feature type="compositionally biased region" description="Basic and acidic residues" evidence="1">
    <location>
        <begin position="86"/>
        <end position="98"/>
    </location>
</feature>
<organism evidence="2 3">
    <name type="scientific">Phytophthora fragariaefolia</name>
    <dbReference type="NCBI Taxonomy" id="1490495"/>
    <lineage>
        <taxon>Eukaryota</taxon>
        <taxon>Sar</taxon>
        <taxon>Stramenopiles</taxon>
        <taxon>Oomycota</taxon>
        <taxon>Peronosporomycetes</taxon>
        <taxon>Peronosporales</taxon>
        <taxon>Peronosporaceae</taxon>
        <taxon>Phytophthora</taxon>
    </lineage>
</organism>
<proteinExistence type="predicted"/>
<reference evidence="2" key="1">
    <citation type="submission" date="2023-04" db="EMBL/GenBank/DDBJ databases">
        <title>Phytophthora fragariaefolia NBRC 109709.</title>
        <authorList>
            <person name="Ichikawa N."/>
            <person name="Sato H."/>
            <person name="Tonouchi N."/>
        </authorList>
    </citation>
    <scope>NUCLEOTIDE SEQUENCE</scope>
    <source>
        <strain evidence="2">NBRC 109709</strain>
    </source>
</reference>
<dbReference type="OrthoDB" id="125488at2759"/>
<evidence type="ECO:0000313" key="3">
    <source>
        <dbReference type="Proteomes" id="UP001165121"/>
    </source>
</evidence>
<evidence type="ECO:0000256" key="1">
    <source>
        <dbReference type="SAM" id="MobiDB-lite"/>
    </source>
</evidence>
<keyword evidence="3" id="KW-1185">Reference proteome</keyword>
<protein>
    <submittedName>
        <fullName evidence="2">Unnamed protein product</fullName>
    </submittedName>
</protein>
<name>A0A9W6XPT4_9STRA</name>
<dbReference type="EMBL" id="BSXT01001519">
    <property type="protein sequence ID" value="GMF43217.1"/>
    <property type="molecule type" value="Genomic_DNA"/>
</dbReference>
<sequence>MIPSRWLLTGEPLDGYADRFADTMQKFNIEDIETPPSHVLGHNEKYRSGLVVCQRIAEVVADKGSRSFQFWLNYLLDLEKVARHNDVPPPHSTEELDTHSVGSGDPIRRVGSVGEQATSVGEQVTSVGEQVTSIGEPSIGHQCW</sequence>
<feature type="region of interest" description="Disordered" evidence="1">
    <location>
        <begin position="86"/>
        <end position="105"/>
    </location>
</feature>
<dbReference type="Proteomes" id="UP001165121">
    <property type="component" value="Unassembled WGS sequence"/>
</dbReference>
<comment type="caution">
    <text evidence="2">The sequence shown here is derived from an EMBL/GenBank/DDBJ whole genome shotgun (WGS) entry which is preliminary data.</text>
</comment>
<gene>
    <name evidence="2" type="ORF">Pfra01_001452500</name>
</gene>
<dbReference type="AlphaFoldDB" id="A0A9W6XPT4"/>
<evidence type="ECO:0000313" key="2">
    <source>
        <dbReference type="EMBL" id="GMF43217.1"/>
    </source>
</evidence>
<accession>A0A9W6XPT4</accession>